<accession>A0ABP7A9M4</accession>
<keyword evidence="2 5" id="KW-0732">Signal</keyword>
<evidence type="ECO:0000259" key="6">
    <source>
        <dbReference type="PROSITE" id="PS51175"/>
    </source>
</evidence>
<keyword evidence="4" id="KW-0326">Glycosidase</keyword>
<dbReference type="InterPro" id="IPR013785">
    <property type="entry name" value="Aldolase_TIM"/>
</dbReference>
<dbReference type="Proteomes" id="UP001501490">
    <property type="component" value="Unassembled WGS sequence"/>
</dbReference>
<dbReference type="RefSeq" id="WP_344806370.1">
    <property type="nucleotide sequence ID" value="NZ_BAABAB010000022.1"/>
</dbReference>
<dbReference type="SUPFAM" id="SSF49785">
    <property type="entry name" value="Galactose-binding domain-like"/>
    <property type="match status" value="1"/>
</dbReference>
<protein>
    <recommendedName>
        <fullName evidence="6">CBM6 domain-containing protein</fullName>
    </recommendedName>
</protein>
<dbReference type="Gene3D" id="3.20.20.70">
    <property type="entry name" value="Aldolase class I"/>
    <property type="match status" value="1"/>
</dbReference>
<reference evidence="8" key="1">
    <citation type="journal article" date="2019" name="Int. J. Syst. Evol. Microbiol.">
        <title>The Global Catalogue of Microorganisms (GCM) 10K type strain sequencing project: providing services to taxonomists for standard genome sequencing and annotation.</title>
        <authorList>
            <consortium name="The Broad Institute Genomics Platform"/>
            <consortium name="The Broad Institute Genome Sequencing Center for Infectious Disease"/>
            <person name="Wu L."/>
            <person name="Ma J."/>
        </authorList>
    </citation>
    <scope>NUCLEOTIDE SEQUENCE [LARGE SCALE GENOMIC DNA]</scope>
    <source>
        <strain evidence="8">JCM 16929</strain>
    </source>
</reference>
<feature type="domain" description="CBM6" evidence="6">
    <location>
        <begin position="487"/>
        <end position="616"/>
    </location>
</feature>
<dbReference type="SUPFAM" id="SSF51445">
    <property type="entry name" value="(Trans)glycosidases"/>
    <property type="match status" value="1"/>
</dbReference>
<keyword evidence="8" id="KW-1185">Reference proteome</keyword>
<name>A0ABP7A9M4_9ACTN</name>
<dbReference type="InterPro" id="IPR002241">
    <property type="entry name" value="Glyco_hydro_27"/>
</dbReference>
<dbReference type="InterPro" id="IPR017853">
    <property type="entry name" value="GH"/>
</dbReference>
<sequence length="626" mass="68592">MAVSRRAFLGTSGAIGAGTLLAGLGAQSAAADPIAAIGNPVPRPAARNSLRMRTGQPGLQWVTYGYNLPNNANIPEDVWKKNLDWVIREFAPYGYDTICTDGWIESSQRVDKNGYIVSQNDEWTHDFPYWINYLAGHGMKLSIYYNPFWITESARQDRSIKVKGRPDIAVADLTADWDPFTKDKIYWVDPHRDGAKEYVQGYVEHFKAMGVPRLRVDFLAWFETGWDQNLGVVMREHGRESYEMLLDWIDEAAGKDMVVSLVMPNMANHGELERSRGDSFRINDDADKGGWGRLSGGRQDWRPYWTQWSNPFTGLTGWSDVNGPGLIGLDADFLIASSYASDDERRTTVGLFTIAGSPICISDTVDTIGDSAWVFTNPEVIALSKDGLAGKPLFNNNHGYNWDTGSRDTERWIGQLSDGSWIVGLFNRGDEPNTRAIDFAKDLGITDQVKVRDLWARKDLGTMTSYSADLPTHGSALLKITPTEGPVRYDSTVAGWSLGAVFDNETAGYSGRGYATNLDKTDATVSFAVTGGGTGGSRSIQLRYATATGRAADVWVTVTSGSRVAGTARYRLRLPGTGGAWKTARVQVDLVKGRNLVKVVGIGATAPVHLDYLTVEGGPSPKVAGR</sequence>
<dbReference type="PANTHER" id="PTHR11452">
    <property type="entry name" value="ALPHA-GALACTOSIDASE/ALPHA-N-ACETYLGALACTOSAMINIDASE"/>
    <property type="match status" value="1"/>
</dbReference>
<evidence type="ECO:0000313" key="8">
    <source>
        <dbReference type="Proteomes" id="UP001501490"/>
    </source>
</evidence>
<dbReference type="InterPro" id="IPR005084">
    <property type="entry name" value="CBM6"/>
</dbReference>
<organism evidence="7 8">
    <name type="scientific">Microlunatus ginsengisoli</name>
    <dbReference type="NCBI Taxonomy" id="363863"/>
    <lineage>
        <taxon>Bacteria</taxon>
        <taxon>Bacillati</taxon>
        <taxon>Actinomycetota</taxon>
        <taxon>Actinomycetes</taxon>
        <taxon>Propionibacteriales</taxon>
        <taxon>Propionibacteriaceae</taxon>
        <taxon>Microlunatus</taxon>
    </lineage>
</organism>
<dbReference type="PANTHER" id="PTHR11452:SF42">
    <property type="entry name" value="ALPHA-GALACTOSIDASE"/>
    <property type="match status" value="1"/>
</dbReference>
<evidence type="ECO:0000256" key="4">
    <source>
        <dbReference type="ARBA" id="ARBA00023295"/>
    </source>
</evidence>
<gene>
    <name evidence="7" type="ORF">GCM10022236_32360</name>
</gene>
<dbReference type="Gene3D" id="2.60.40.1180">
    <property type="entry name" value="Golgi alpha-mannosidase II"/>
    <property type="match status" value="1"/>
</dbReference>
<evidence type="ECO:0000256" key="5">
    <source>
        <dbReference type="SAM" id="SignalP"/>
    </source>
</evidence>
<dbReference type="PROSITE" id="PS51318">
    <property type="entry name" value="TAT"/>
    <property type="match status" value="1"/>
</dbReference>
<dbReference type="InterPro" id="IPR041233">
    <property type="entry name" value="Melibiase_C"/>
</dbReference>
<feature type="signal peptide" evidence="5">
    <location>
        <begin position="1"/>
        <end position="31"/>
    </location>
</feature>
<dbReference type="SUPFAM" id="SSF51011">
    <property type="entry name" value="Glycosyl hydrolase domain"/>
    <property type="match status" value="1"/>
</dbReference>
<keyword evidence="3" id="KW-0378">Hydrolase</keyword>
<comment type="caution">
    <text evidence="7">The sequence shown here is derived from an EMBL/GenBank/DDBJ whole genome shotgun (WGS) entry which is preliminary data.</text>
</comment>
<proteinExistence type="inferred from homology"/>
<comment type="similarity">
    <text evidence="1">Belongs to the glycosyl hydrolase 27 family.</text>
</comment>
<dbReference type="InterPro" id="IPR013780">
    <property type="entry name" value="Glyco_hydro_b"/>
</dbReference>
<evidence type="ECO:0000256" key="2">
    <source>
        <dbReference type="ARBA" id="ARBA00022729"/>
    </source>
</evidence>
<dbReference type="InterPro" id="IPR008979">
    <property type="entry name" value="Galactose-bd-like_sf"/>
</dbReference>
<dbReference type="InterPro" id="IPR006311">
    <property type="entry name" value="TAT_signal"/>
</dbReference>
<dbReference type="Gene3D" id="2.60.120.260">
    <property type="entry name" value="Galactose-binding domain-like"/>
    <property type="match status" value="1"/>
</dbReference>
<evidence type="ECO:0000313" key="7">
    <source>
        <dbReference type="EMBL" id="GAA3627571.1"/>
    </source>
</evidence>
<dbReference type="PROSITE" id="PS51175">
    <property type="entry name" value="CBM6"/>
    <property type="match status" value="1"/>
</dbReference>
<evidence type="ECO:0000256" key="3">
    <source>
        <dbReference type="ARBA" id="ARBA00022801"/>
    </source>
</evidence>
<dbReference type="EMBL" id="BAABAB010000022">
    <property type="protein sequence ID" value="GAA3627571.1"/>
    <property type="molecule type" value="Genomic_DNA"/>
</dbReference>
<feature type="chain" id="PRO_5047402597" description="CBM6 domain-containing protein" evidence="5">
    <location>
        <begin position="32"/>
        <end position="626"/>
    </location>
</feature>
<dbReference type="Pfam" id="PF17801">
    <property type="entry name" value="Melibiase_C"/>
    <property type="match status" value="1"/>
</dbReference>
<evidence type="ECO:0000256" key="1">
    <source>
        <dbReference type="ARBA" id="ARBA00009743"/>
    </source>
</evidence>